<evidence type="ECO:0000313" key="2">
    <source>
        <dbReference type="EMBL" id="CUH72335.1"/>
    </source>
</evidence>
<dbReference type="InterPro" id="IPR053802">
    <property type="entry name" value="DUF6950"/>
</dbReference>
<dbReference type="Proteomes" id="UP000051887">
    <property type="component" value="Unassembled WGS sequence"/>
</dbReference>
<accession>A0A0N7LXM7</accession>
<reference evidence="2 3" key="1">
    <citation type="submission" date="2015-09" db="EMBL/GenBank/DDBJ databases">
        <authorList>
            <consortium name="Swine Surveillance"/>
        </authorList>
    </citation>
    <scope>NUCLEOTIDE SEQUENCE [LARGE SCALE GENOMIC DNA]</scope>
    <source>
        <strain evidence="2 3">5120</strain>
    </source>
</reference>
<protein>
    <recommendedName>
        <fullName evidence="1">DUF6950 domain-containing protein</fullName>
    </recommendedName>
</protein>
<dbReference type="OrthoDB" id="6586924at2"/>
<sequence>MMRPRVDHWERLLAAAIDTARAKPFVWGLHDCPTFAFETRMILTGGEDVATLWRGRYTTALGGARVMRRLGWASLEDMGRALLGEPRPGVLLAQRGDIVLADTGLGFGVCTGAQAVGMAPEGLVTVPLTSCRFAWHI</sequence>
<name>A0A0N7LXM7_9RHOB</name>
<dbReference type="AlphaFoldDB" id="A0A0N7LXM7"/>
<feature type="domain" description="DUF6950" evidence="1">
    <location>
        <begin position="5"/>
        <end position="137"/>
    </location>
</feature>
<dbReference type="EMBL" id="CYSC01000031">
    <property type="protein sequence ID" value="CUH72335.1"/>
    <property type="molecule type" value="Genomic_DNA"/>
</dbReference>
<evidence type="ECO:0000259" key="1">
    <source>
        <dbReference type="Pfam" id="PF22262"/>
    </source>
</evidence>
<dbReference type="RefSeq" id="WP_058243537.1">
    <property type="nucleotide sequence ID" value="NZ_CYSC01000031.1"/>
</dbReference>
<organism evidence="2 3">
    <name type="scientific">Thalassovita autumnalis</name>
    <dbReference type="NCBI Taxonomy" id="2072972"/>
    <lineage>
        <taxon>Bacteria</taxon>
        <taxon>Pseudomonadati</taxon>
        <taxon>Pseudomonadota</taxon>
        <taxon>Alphaproteobacteria</taxon>
        <taxon>Rhodobacterales</taxon>
        <taxon>Roseobacteraceae</taxon>
        <taxon>Thalassovita</taxon>
    </lineage>
</organism>
<proteinExistence type="predicted"/>
<gene>
    <name evidence="2" type="ORF">TL5120_02131</name>
</gene>
<evidence type="ECO:0000313" key="3">
    <source>
        <dbReference type="Proteomes" id="UP000051887"/>
    </source>
</evidence>
<dbReference type="Pfam" id="PF22262">
    <property type="entry name" value="DUF6950"/>
    <property type="match status" value="1"/>
</dbReference>